<proteinExistence type="predicted"/>
<dbReference type="PANTHER" id="PTHR37507">
    <property type="entry name" value="SPORULATION PROTEIN YDCC"/>
    <property type="match status" value="1"/>
</dbReference>
<evidence type="ECO:0008006" key="3">
    <source>
        <dbReference type="Google" id="ProtNLM"/>
    </source>
</evidence>
<reference evidence="2" key="1">
    <citation type="submission" date="2023-07" db="EMBL/GenBank/DDBJ databases">
        <title>30 novel species of actinomycetes from the DSMZ collection.</title>
        <authorList>
            <person name="Nouioui I."/>
        </authorList>
    </citation>
    <scope>NUCLEOTIDE SEQUENCE [LARGE SCALE GENOMIC DNA]</scope>
    <source>
        <strain evidence="2">DSM 44917</strain>
    </source>
</reference>
<evidence type="ECO:0000313" key="1">
    <source>
        <dbReference type="EMBL" id="MDT0309150.1"/>
    </source>
</evidence>
<name>A0ABU2LCB4_9ACTN</name>
<dbReference type="RefSeq" id="WP_311632103.1">
    <property type="nucleotide sequence ID" value="NZ_JAVREN010000031.1"/>
</dbReference>
<organism evidence="1 2">
    <name type="scientific">Streptomyces boetiae</name>
    <dbReference type="NCBI Taxonomy" id="3075541"/>
    <lineage>
        <taxon>Bacteria</taxon>
        <taxon>Bacillati</taxon>
        <taxon>Actinomycetota</taxon>
        <taxon>Actinomycetes</taxon>
        <taxon>Kitasatosporales</taxon>
        <taxon>Streptomycetaceae</taxon>
        <taxon>Streptomyces</taxon>
    </lineage>
</organism>
<evidence type="ECO:0000313" key="2">
    <source>
        <dbReference type="Proteomes" id="UP001183388"/>
    </source>
</evidence>
<dbReference type="Gene3D" id="2.50.20.10">
    <property type="entry name" value="Lipoprotein localisation LolA/LolB/LppX"/>
    <property type="match status" value="1"/>
</dbReference>
<sequence>MSLSENIRRAVVPTAVVAGIAAIGAGVWPAIASDGGESPELPEVTAEELLVRVAQADAAQLSGTVRVDADLGLPADGLVGQFLDRVEGPAGRLAQLATGESTLRVALDGPERQRIGLVDGEDEFSVIRDGDQLWAYDSAGGTVLSADLAGLSEEAARHGGIGAEELLGGTTPQQAAERLLAEAGEHADITVDGTARIAGRDAYEVLVEPTEAGSPVERVRISVDSATGVPLAVDAEGEGRSLEVAFTEIEYAQPAGSVFEFTPPSGAEVLEVDPDQPFGGLLEELLPEGFPEGLSH</sequence>
<comment type="caution">
    <text evidence="1">The sequence shown here is derived from an EMBL/GenBank/DDBJ whole genome shotgun (WGS) entry which is preliminary data.</text>
</comment>
<accession>A0ABU2LCB4</accession>
<dbReference type="Proteomes" id="UP001183388">
    <property type="component" value="Unassembled WGS sequence"/>
</dbReference>
<gene>
    <name evidence="1" type="ORF">RM780_19600</name>
</gene>
<keyword evidence="2" id="KW-1185">Reference proteome</keyword>
<dbReference type="EMBL" id="JAVREN010000031">
    <property type="protein sequence ID" value="MDT0309150.1"/>
    <property type="molecule type" value="Genomic_DNA"/>
</dbReference>
<dbReference type="PANTHER" id="PTHR37507:SF2">
    <property type="entry name" value="SPORULATION PROTEIN YDCC"/>
    <property type="match status" value="1"/>
</dbReference>
<dbReference type="InterPro" id="IPR052944">
    <property type="entry name" value="Sporulation_related"/>
</dbReference>
<protein>
    <recommendedName>
        <fullName evidence="3">MucB/RseB N-terminal domain-containing protein</fullName>
    </recommendedName>
</protein>
<dbReference type="InterPro" id="IPR029046">
    <property type="entry name" value="LolA/LolB/LppX"/>
</dbReference>
<dbReference type="SUPFAM" id="SSF89392">
    <property type="entry name" value="Prokaryotic lipoproteins and lipoprotein localization factors"/>
    <property type="match status" value="1"/>
</dbReference>